<reference evidence="4" key="1">
    <citation type="journal article" date="2019" name="Int. J. Syst. Evol. Microbiol.">
        <title>The Global Catalogue of Microorganisms (GCM) 10K type strain sequencing project: providing services to taxonomists for standard genome sequencing and annotation.</title>
        <authorList>
            <consortium name="The Broad Institute Genomics Platform"/>
            <consortium name="The Broad Institute Genome Sequencing Center for Infectious Disease"/>
            <person name="Wu L."/>
            <person name="Ma J."/>
        </authorList>
    </citation>
    <scope>NUCLEOTIDE SEQUENCE [LARGE SCALE GENOMIC DNA]</scope>
    <source>
        <strain evidence="4">JCM 10977</strain>
    </source>
</reference>
<keyword evidence="4" id="KW-1185">Reference proteome</keyword>
<accession>A0ABP4BD47</accession>
<sequence>MNTRLEPPRVPPLSPAQRSRLRNRVMDTNRPPSKGIRRWAVPALAVAATFAVVAGTLVAVDQHSGSSKPDVPPAGDPGIVNRDLGPATPQQVKAAIKDCMIPHSRPLQTVWSRRVFGEGGPADTPGTIVLVREPAPRPTGHPPLSFCLAPVPVATGHEESEIAKIPTAAQGILIIDRTTAVRPPSIPPGRVGPSGKLPPDGPRSSNAGAEVGTSLMRVRPGIARLESRFVWTGGAGPWTEGAVADGFGFTQSVVDTGATPRAQQREEFRAFDSSGNPVPLRY</sequence>
<evidence type="ECO:0000256" key="1">
    <source>
        <dbReference type="SAM" id="MobiDB-lite"/>
    </source>
</evidence>
<evidence type="ECO:0000313" key="4">
    <source>
        <dbReference type="Proteomes" id="UP001500542"/>
    </source>
</evidence>
<proteinExistence type="predicted"/>
<feature type="region of interest" description="Disordered" evidence="1">
    <location>
        <begin position="181"/>
        <end position="210"/>
    </location>
</feature>
<dbReference type="Proteomes" id="UP001500542">
    <property type="component" value="Unassembled WGS sequence"/>
</dbReference>
<dbReference type="EMBL" id="BAAAHK010000009">
    <property type="protein sequence ID" value="GAA0946293.1"/>
    <property type="molecule type" value="Genomic_DNA"/>
</dbReference>
<keyword evidence="2" id="KW-1133">Transmembrane helix</keyword>
<organism evidence="3 4">
    <name type="scientific">Kribbella koreensis</name>
    <dbReference type="NCBI Taxonomy" id="57909"/>
    <lineage>
        <taxon>Bacteria</taxon>
        <taxon>Bacillati</taxon>
        <taxon>Actinomycetota</taxon>
        <taxon>Actinomycetes</taxon>
        <taxon>Propionibacteriales</taxon>
        <taxon>Kribbellaceae</taxon>
        <taxon>Kribbella</taxon>
    </lineage>
</organism>
<gene>
    <name evidence="3" type="ORF">GCM10009554_41950</name>
</gene>
<comment type="caution">
    <text evidence="3">The sequence shown here is derived from an EMBL/GenBank/DDBJ whole genome shotgun (WGS) entry which is preliminary data.</text>
</comment>
<feature type="region of interest" description="Disordered" evidence="1">
    <location>
        <begin position="1"/>
        <end position="33"/>
    </location>
</feature>
<evidence type="ECO:0000256" key="2">
    <source>
        <dbReference type="SAM" id="Phobius"/>
    </source>
</evidence>
<feature type="region of interest" description="Disordered" evidence="1">
    <location>
        <begin position="263"/>
        <end position="282"/>
    </location>
</feature>
<dbReference type="RefSeq" id="WP_343972498.1">
    <property type="nucleotide sequence ID" value="NZ_BAAAHK010000009.1"/>
</dbReference>
<keyword evidence="2" id="KW-0472">Membrane</keyword>
<protein>
    <submittedName>
        <fullName evidence="3">Uncharacterized protein</fullName>
    </submittedName>
</protein>
<name>A0ABP4BD47_9ACTN</name>
<keyword evidence="2" id="KW-0812">Transmembrane</keyword>
<feature type="transmembrane region" description="Helical" evidence="2">
    <location>
        <begin position="39"/>
        <end position="60"/>
    </location>
</feature>
<evidence type="ECO:0000313" key="3">
    <source>
        <dbReference type="EMBL" id="GAA0946293.1"/>
    </source>
</evidence>